<protein>
    <submittedName>
        <fullName evidence="11">C2H2-type domain-containing protein</fullName>
    </submittedName>
</protein>
<reference evidence="11" key="2">
    <citation type="submission" date="2020-10" db="UniProtKB">
        <authorList>
            <consortium name="WormBaseParasite"/>
        </authorList>
    </citation>
    <scope>IDENTIFICATION</scope>
</reference>
<evidence type="ECO:0000256" key="7">
    <source>
        <dbReference type="PROSITE-ProRule" id="PRU00042"/>
    </source>
</evidence>
<dbReference type="FunFam" id="3.30.160.60:FF:000065">
    <property type="entry name" value="B-cell CLL/lymphoma 6, member B"/>
    <property type="match status" value="1"/>
</dbReference>
<dbReference type="InterPro" id="IPR036236">
    <property type="entry name" value="Znf_C2H2_sf"/>
</dbReference>
<sequence>MESILIANMFNNTNNSAISNEVWGDMAEYLGDRRFTEASGNHLAAGTFPPLETPVINPFLGQSAAVAAAASAGLQSAGLCKAIQFALSAQLSPASFGLLPSPLLHAAWAFAPSSSAGLTTESPAPPAMPQAPATLAPPPITLKSPPAPIAKSKRQSRQSETIVVVDDAVPSTSGQSSISTSPTNYVPKPATVTPVFAHPNNVGFPPPPPYHHPHQYAPPVTMPATTLALFNGTNFVSGPNGFVNPMMTTANHQYAPLDLSMTTAARPMPLQPAAPMRTSVPELPVDLVDNSVPTPPQQTGKIRKPRRNSKGTHICEHQGCGKSYSKSSHLKAHMRTHSGEKPYVCSWTDCGWQFARSDELTRHMRKHTGHKPYSCNYCSYKFARSDHLNSHMRNKHPGATAAPRS</sequence>
<evidence type="ECO:0000256" key="3">
    <source>
        <dbReference type="ARBA" id="ARBA00022737"/>
    </source>
</evidence>
<dbReference type="FunFam" id="3.30.160.60:FF:000018">
    <property type="entry name" value="Krueppel-like factor 15"/>
    <property type="match status" value="1"/>
</dbReference>
<dbReference type="PROSITE" id="PS50157">
    <property type="entry name" value="ZINC_FINGER_C2H2_2"/>
    <property type="match status" value="3"/>
</dbReference>
<evidence type="ECO:0000313" key="11">
    <source>
        <dbReference type="WBParaSite" id="Pan_g8927.t1"/>
    </source>
</evidence>
<dbReference type="AlphaFoldDB" id="A0A7E4WCN5"/>
<evidence type="ECO:0000256" key="2">
    <source>
        <dbReference type="ARBA" id="ARBA00022723"/>
    </source>
</evidence>
<evidence type="ECO:0000256" key="5">
    <source>
        <dbReference type="ARBA" id="ARBA00022833"/>
    </source>
</evidence>
<dbReference type="Pfam" id="PF00096">
    <property type="entry name" value="zf-C2H2"/>
    <property type="match status" value="3"/>
</dbReference>
<feature type="domain" description="C2H2-type" evidence="9">
    <location>
        <begin position="343"/>
        <end position="372"/>
    </location>
</feature>
<organism evidence="10 11">
    <name type="scientific">Panagrellus redivivus</name>
    <name type="common">Microworm</name>
    <dbReference type="NCBI Taxonomy" id="6233"/>
    <lineage>
        <taxon>Eukaryota</taxon>
        <taxon>Metazoa</taxon>
        <taxon>Ecdysozoa</taxon>
        <taxon>Nematoda</taxon>
        <taxon>Chromadorea</taxon>
        <taxon>Rhabditida</taxon>
        <taxon>Tylenchina</taxon>
        <taxon>Panagrolaimomorpha</taxon>
        <taxon>Panagrolaimoidea</taxon>
        <taxon>Panagrolaimidae</taxon>
        <taxon>Panagrellus</taxon>
    </lineage>
</organism>
<dbReference type="PROSITE" id="PS00028">
    <property type="entry name" value="ZINC_FINGER_C2H2_1"/>
    <property type="match status" value="3"/>
</dbReference>
<feature type="domain" description="C2H2-type" evidence="9">
    <location>
        <begin position="313"/>
        <end position="342"/>
    </location>
</feature>
<dbReference type="WBParaSite" id="Pan_g8927.t1">
    <property type="protein sequence ID" value="Pan_g8927.t1"/>
    <property type="gene ID" value="Pan_g8927"/>
</dbReference>
<feature type="compositionally biased region" description="Pro residues" evidence="8">
    <location>
        <begin position="123"/>
        <end position="148"/>
    </location>
</feature>
<evidence type="ECO:0000259" key="9">
    <source>
        <dbReference type="PROSITE" id="PS50157"/>
    </source>
</evidence>
<evidence type="ECO:0000256" key="4">
    <source>
        <dbReference type="ARBA" id="ARBA00022771"/>
    </source>
</evidence>
<keyword evidence="10" id="KW-1185">Reference proteome</keyword>
<dbReference type="SMART" id="SM00355">
    <property type="entry name" value="ZnF_C2H2"/>
    <property type="match status" value="3"/>
</dbReference>
<feature type="region of interest" description="Disordered" evidence="8">
    <location>
        <begin position="290"/>
        <end position="317"/>
    </location>
</feature>
<comment type="subcellular location">
    <subcellularLocation>
        <location evidence="1">Nucleus</location>
    </subcellularLocation>
</comment>
<feature type="compositionally biased region" description="Low complexity" evidence="8">
    <location>
        <begin position="171"/>
        <end position="183"/>
    </location>
</feature>
<dbReference type="Gene3D" id="3.30.160.60">
    <property type="entry name" value="Classic Zinc Finger"/>
    <property type="match status" value="3"/>
</dbReference>
<dbReference type="Proteomes" id="UP000492821">
    <property type="component" value="Unassembled WGS sequence"/>
</dbReference>
<keyword evidence="2" id="KW-0479">Metal-binding</keyword>
<reference evidence="10" key="1">
    <citation type="journal article" date="2013" name="Genetics">
        <title>The draft genome and transcriptome of Panagrellus redivivus are shaped by the harsh demands of a free-living lifestyle.</title>
        <authorList>
            <person name="Srinivasan J."/>
            <person name="Dillman A.R."/>
            <person name="Macchietto M.G."/>
            <person name="Heikkinen L."/>
            <person name="Lakso M."/>
            <person name="Fracchia K.M."/>
            <person name="Antoshechkin I."/>
            <person name="Mortazavi A."/>
            <person name="Wong G."/>
            <person name="Sternberg P.W."/>
        </authorList>
    </citation>
    <scope>NUCLEOTIDE SEQUENCE [LARGE SCALE GENOMIC DNA]</scope>
    <source>
        <strain evidence="10">MT8872</strain>
    </source>
</reference>
<dbReference type="InterPro" id="IPR013087">
    <property type="entry name" value="Znf_C2H2_type"/>
</dbReference>
<keyword evidence="6" id="KW-0539">Nucleus</keyword>
<keyword evidence="4 7" id="KW-0863">Zinc-finger</keyword>
<keyword evidence="3" id="KW-0677">Repeat</keyword>
<feature type="compositionally biased region" description="Basic residues" evidence="8">
    <location>
        <begin position="301"/>
        <end position="310"/>
    </location>
</feature>
<dbReference type="GO" id="GO:0000981">
    <property type="term" value="F:DNA-binding transcription factor activity, RNA polymerase II-specific"/>
    <property type="evidence" value="ECO:0007669"/>
    <property type="project" value="TreeGrafter"/>
</dbReference>
<dbReference type="GO" id="GO:0000978">
    <property type="term" value="F:RNA polymerase II cis-regulatory region sequence-specific DNA binding"/>
    <property type="evidence" value="ECO:0007669"/>
    <property type="project" value="TreeGrafter"/>
</dbReference>
<name>A0A7E4WCN5_PANRE</name>
<evidence type="ECO:0000256" key="1">
    <source>
        <dbReference type="ARBA" id="ARBA00004123"/>
    </source>
</evidence>
<dbReference type="FunFam" id="3.30.160.60:FF:000125">
    <property type="entry name" value="Putative zinc finger protein 143"/>
    <property type="match status" value="1"/>
</dbReference>
<dbReference type="PANTHER" id="PTHR23235:SF120">
    <property type="entry name" value="KRUPPEL-LIKE FACTOR 15"/>
    <property type="match status" value="1"/>
</dbReference>
<dbReference type="GO" id="GO:0005634">
    <property type="term" value="C:nucleus"/>
    <property type="evidence" value="ECO:0007669"/>
    <property type="project" value="UniProtKB-SubCell"/>
</dbReference>
<dbReference type="PANTHER" id="PTHR23235">
    <property type="entry name" value="KRUEPPEL-LIKE TRANSCRIPTION FACTOR"/>
    <property type="match status" value="1"/>
</dbReference>
<dbReference type="GO" id="GO:0008270">
    <property type="term" value="F:zinc ion binding"/>
    <property type="evidence" value="ECO:0007669"/>
    <property type="project" value="UniProtKB-KW"/>
</dbReference>
<feature type="domain" description="C2H2-type" evidence="9">
    <location>
        <begin position="373"/>
        <end position="401"/>
    </location>
</feature>
<evidence type="ECO:0000313" key="10">
    <source>
        <dbReference type="Proteomes" id="UP000492821"/>
    </source>
</evidence>
<proteinExistence type="predicted"/>
<feature type="region of interest" description="Disordered" evidence="8">
    <location>
        <begin position="115"/>
        <end position="185"/>
    </location>
</feature>
<evidence type="ECO:0000256" key="6">
    <source>
        <dbReference type="ARBA" id="ARBA00023242"/>
    </source>
</evidence>
<evidence type="ECO:0000256" key="8">
    <source>
        <dbReference type="SAM" id="MobiDB-lite"/>
    </source>
</evidence>
<keyword evidence="5" id="KW-0862">Zinc</keyword>
<dbReference type="SUPFAM" id="SSF57667">
    <property type="entry name" value="beta-beta-alpha zinc fingers"/>
    <property type="match status" value="2"/>
</dbReference>
<accession>A0A7E4WCN5</accession>